<organism evidence="1 2">
    <name type="scientific">Rhizophagus irregularis (strain DAOM 197198w)</name>
    <name type="common">Glomus intraradices</name>
    <dbReference type="NCBI Taxonomy" id="1432141"/>
    <lineage>
        <taxon>Eukaryota</taxon>
        <taxon>Fungi</taxon>
        <taxon>Fungi incertae sedis</taxon>
        <taxon>Mucoromycota</taxon>
        <taxon>Glomeromycotina</taxon>
        <taxon>Glomeromycetes</taxon>
        <taxon>Glomerales</taxon>
        <taxon>Glomeraceae</taxon>
        <taxon>Rhizophagus</taxon>
    </lineage>
</organism>
<protein>
    <submittedName>
        <fullName evidence="1">Uncharacterized protein</fullName>
    </submittedName>
</protein>
<dbReference type="EMBL" id="JEMT01008945">
    <property type="protein sequence ID" value="EXX78578.1"/>
    <property type="molecule type" value="Genomic_DNA"/>
</dbReference>
<proteinExistence type="predicted"/>
<gene>
    <name evidence="1" type="ORF">RirG_013760</name>
</gene>
<sequence>MAWNLADLSGFRGLDISRRLRPSNGFFFGVFKARRITAGLWLFGHDFRRLLQNFFDTDLFR</sequence>
<reference evidence="1 2" key="1">
    <citation type="submission" date="2014-02" db="EMBL/GenBank/DDBJ databases">
        <title>Single nucleus genome sequencing reveals high similarity among nuclei of an endomycorrhizal fungus.</title>
        <authorList>
            <person name="Lin K."/>
            <person name="Geurts R."/>
            <person name="Zhang Z."/>
            <person name="Limpens E."/>
            <person name="Saunders D.G."/>
            <person name="Mu D."/>
            <person name="Pang E."/>
            <person name="Cao H."/>
            <person name="Cha H."/>
            <person name="Lin T."/>
            <person name="Zhou Q."/>
            <person name="Shang Y."/>
            <person name="Li Y."/>
            <person name="Ivanov S."/>
            <person name="Sharma T."/>
            <person name="Velzen R.V."/>
            <person name="Ruijter N.D."/>
            <person name="Aanen D.K."/>
            <person name="Win J."/>
            <person name="Kamoun S."/>
            <person name="Bisseling T."/>
            <person name="Huang S."/>
        </authorList>
    </citation>
    <scope>NUCLEOTIDE SEQUENCE [LARGE SCALE GENOMIC DNA]</scope>
    <source>
        <strain evidence="2">DAOM197198w</strain>
    </source>
</reference>
<evidence type="ECO:0000313" key="2">
    <source>
        <dbReference type="Proteomes" id="UP000022910"/>
    </source>
</evidence>
<evidence type="ECO:0000313" key="1">
    <source>
        <dbReference type="EMBL" id="EXX78578.1"/>
    </source>
</evidence>
<comment type="caution">
    <text evidence="1">The sequence shown here is derived from an EMBL/GenBank/DDBJ whole genome shotgun (WGS) entry which is preliminary data.</text>
</comment>
<accession>A0A015NGU4</accession>
<dbReference type="AlphaFoldDB" id="A0A015NGU4"/>
<keyword evidence="2" id="KW-1185">Reference proteome</keyword>
<name>A0A015NGU4_RHIIW</name>
<dbReference type="HOGENOM" id="CLU_2923878_0_0_1"/>
<dbReference type="Proteomes" id="UP000022910">
    <property type="component" value="Unassembled WGS sequence"/>
</dbReference>